<feature type="domain" description="HTH lysR-type" evidence="5">
    <location>
        <begin position="5"/>
        <end position="63"/>
    </location>
</feature>
<dbReference type="PANTHER" id="PTHR30346">
    <property type="entry name" value="TRANSCRIPTIONAL DUAL REGULATOR HCAR-RELATED"/>
    <property type="match status" value="1"/>
</dbReference>
<organism evidence="6 7">
    <name type="scientific">Fuscovulum ytuae</name>
    <dbReference type="NCBI Taxonomy" id="3042299"/>
    <lineage>
        <taxon>Bacteria</taxon>
        <taxon>Pseudomonadati</taxon>
        <taxon>Pseudomonadota</taxon>
        <taxon>Alphaproteobacteria</taxon>
        <taxon>Rhodobacterales</taxon>
        <taxon>Paracoccaceae</taxon>
        <taxon>Fuscovulum</taxon>
    </lineage>
</organism>
<dbReference type="CDD" id="cd08412">
    <property type="entry name" value="PBP2_PAO1_like"/>
    <property type="match status" value="1"/>
</dbReference>
<evidence type="ECO:0000313" key="7">
    <source>
        <dbReference type="Proteomes" id="UP001230978"/>
    </source>
</evidence>
<dbReference type="InterPro" id="IPR036390">
    <property type="entry name" value="WH_DNA-bd_sf"/>
</dbReference>
<dbReference type="Pfam" id="PF03466">
    <property type="entry name" value="LysR_substrate"/>
    <property type="match status" value="1"/>
</dbReference>
<keyword evidence="3" id="KW-0238">DNA-binding</keyword>
<dbReference type="PRINTS" id="PR00039">
    <property type="entry name" value="HTHLYSR"/>
</dbReference>
<protein>
    <submittedName>
        <fullName evidence="6">LysR family transcriptional regulator</fullName>
    </submittedName>
</protein>
<dbReference type="InterPro" id="IPR000847">
    <property type="entry name" value="LysR_HTH_N"/>
</dbReference>
<comment type="similarity">
    <text evidence="1">Belongs to the LysR transcriptional regulatory family.</text>
</comment>
<dbReference type="Gene3D" id="3.40.190.10">
    <property type="entry name" value="Periplasmic binding protein-like II"/>
    <property type="match status" value="2"/>
</dbReference>
<dbReference type="InterPro" id="IPR036388">
    <property type="entry name" value="WH-like_DNA-bd_sf"/>
</dbReference>
<proteinExistence type="inferred from homology"/>
<dbReference type="Pfam" id="PF00126">
    <property type="entry name" value="HTH_1"/>
    <property type="match status" value="1"/>
</dbReference>
<dbReference type="SUPFAM" id="SSF53850">
    <property type="entry name" value="Periplasmic binding protein-like II"/>
    <property type="match status" value="1"/>
</dbReference>
<accession>A0ABY8Q9Z8</accession>
<evidence type="ECO:0000313" key="6">
    <source>
        <dbReference type="EMBL" id="WGV17714.1"/>
    </source>
</evidence>
<sequence length="316" mass="34038">MPLRFTLRQLEYLVAVAECGSVALAAERCHVSSPSISAAIAQLEQEFGLQLFVRRHAQGLSLTEGGRQFTEAARGVLAAGAALGDRAAELTGQVRGPLAVGCLLTFAQVVLPRLRRSFAEAQPEVEFRQSEHDHAGLIEALRHATLDAALSYDLEVPGDLEFLPLLSLPPYALLPEGHPLAGREAVTAGDLARLPMVLLDLPFSADYFLSFFAEVGMRPQIAERTRDMGVMRAMVANGFGYSIANIRLGSDRAPDGRRVVFVPLKTARPPMRMGLILPKGAPLRRAVAAFADHCRATVTEAMLPGMAGPWPEGLDP</sequence>
<dbReference type="Gene3D" id="1.10.10.10">
    <property type="entry name" value="Winged helix-like DNA-binding domain superfamily/Winged helix DNA-binding domain"/>
    <property type="match status" value="1"/>
</dbReference>
<gene>
    <name evidence="6" type="ORF">QF092_08015</name>
</gene>
<keyword evidence="7" id="KW-1185">Reference proteome</keyword>
<dbReference type="SUPFAM" id="SSF46785">
    <property type="entry name" value="Winged helix' DNA-binding domain"/>
    <property type="match status" value="1"/>
</dbReference>
<keyword evidence="2" id="KW-0805">Transcription regulation</keyword>
<dbReference type="RefSeq" id="WP_281469212.1">
    <property type="nucleotide sequence ID" value="NZ_CP124535.1"/>
</dbReference>
<reference evidence="6 7" key="1">
    <citation type="submission" date="2023-04" db="EMBL/GenBank/DDBJ databases">
        <title>YMD61, complete Genome.</title>
        <authorList>
            <person name="Zhang J."/>
        </authorList>
    </citation>
    <scope>NUCLEOTIDE SEQUENCE [LARGE SCALE GENOMIC DNA]</scope>
    <source>
        <strain evidence="6 7">YMD61</strain>
    </source>
</reference>
<dbReference type="InterPro" id="IPR005119">
    <property type="entry name" value="LysR_subst-bd"/>
</dbReference>
<evidence type="ECO:0000259" key="5">
    <source>
        <dbReference type="PROSITE" id="PS50931"/>
    </source>
</evidence>
<dbReference type="Proteomes" id="UP001230978">
    <property type="component" value="Chromosome"/>
</dbReference>
<keyword evidence="4" id="KW-0804">Transcription</keyword>
<evidence type="ECO:0000256" key="3">
    <source>
        <dbReference type="ARBA" id="ARBA00023125"/>
    </source>
</evidence>
<evidence type="ECO:0000256" key="2">
    <source>
        <dbReference type="ARBA" id="ARBA00023015"/>
    </source>
</evidence>
<evidence type="ECO:0000256" key="1">
    <source>
        <dbReference type="ARBA" id="ARBA00009437"/>
    </source>
</evidence>
<dbReference type="PROSITE" id="PS50931">
    <property type="entry name" value="HTH_LYSR"/>
    <property type="match status" value="1"/>
</dbReference>
<dbReference type="EMBL" id="CP124535">
    <property type="protein sequence ID" value="WGV17714.1"/>
    <property type="molecule type" value="Genomic_DNA"/>
</dbReference>
<dbReference type="PANTHER" id="PTHR30346:SF0">
    <property type="entry name" value="HCA OPERON TRANSCRIPTIONAL ACTIVATOR HCAR"/>
    <property type="match status" value="1"/>
</dbReference>
<evidence type="ECO:0000256" key="4">
    <source>
        <dbReference type="ARBA" id="ARBA00023163"/>
    </source>
</evidence>
<name>A0ABY8Q9Z8_9RHOB</name>